<evidence type="ECO:0008006" key="3">
    <source>
        <dbReference type="Google" id="ProtNLM"/>
    </source>
</evidence>
<protein>
    <recommendedName>
        <fullName evidence="3">Deaminase</fullName>
    </recommendedName>
</protein>
<organism evidence="1 2">
    <name type="scientific">Massilia violaceinigra</name>
    <dbReference type="NCBI Taxonomy" id="2045208"/>
    <lineage>
        <taxon>Bacteria</taxon>
        <taxon>Pseudomonadati</taxon>
        <taxon>Pseudomonadota</taxon>
        <taxon>Betaproteobacteria</taxon>
        <taxon>Burkholderiales</taxon>
        <taxon>Oxalobacteraceae</taxon>
        <taxon>Telluria group</taxon>
        <taxon>Massilia</taxon>
    </lineage>
</organism>
<name>A0A2D2DJS5_9BURK</name>
<proteinExistence type="predicted"/>
<evidence type="ECO:0000313" key="1">
    <source>
        <dbReference type="EMBL" id="ATQ75221.1"/>
    </source>
</evidence>
<reference evidence="1" key="1">
    <citation type="submission" date="2017-10" db="EMBL/GenBank/DDBJ databases">
        <title>Massilia psychrophilum sp. nov., a novel purple-pigmented bacterium isolated from Tianshan glacier, Xinjiang Municipality, China.</title>
        <authorList>
            <person name="Wang H."/>
        </authorList>
    </citation>
    <scope>NUCLEOTIDE SEQUENCE [LARGE SCALE GENOMIC DNA]</scope>
    <source>
        <strain evidence="1">B2</strain>
    </source>
</reference>
<keyword evidence="2" id="KW-1185">Reference proteome</keyword>
<dbReference type="AlphaFoldDB" id="A0A2D2DJS5"/>
<accession>A0A2D2DJS5</accession>
<evidence type="ECO:0000313" key="2">
    <source>
        <dbReference type="Proteomes" id="UP000229897"/>
    </source>
</evidence>
<sequence>MTRILFWIALVALVIAAIRSKLRGMAPPPGQGAGPRQDRPAAREAETMIACAHCHVYFPESEAVKADGREYCSPDHARLPPA</sequence>
<dbReference type="KEGG" id="mass:CR152_12355"/>
<gene>
    <name evidence="1" type="ORF">CR152_12355</name>
</gene>
<dbReference type="OrthoDB" id="9814432at2"/>
<dbReference type="InterPro" id="IPR049708">
    <property type="entry name" value="PP0621-like"/>
</dbReference>
<dbReference type="Proteomes" id="UP000229897">
    <property type="component" value="Chromosome"/>
</dbReference>
<dbReference type="RefSeq" id="WP_099875183.1">
    <property type="nucleotide sequence ID" value="NZ_CP024608.1"/>
</dbReference>
<dbReference type="NCBIfam" id="NF041023">
    <property type="entry name" value="PP0621_fam"/>
    <property type="match status" value="1"/>
</dbReference>
<dbReference type="EMBL" id="CP024608">
    <property type="protein sequence ID" value="ATQ75221.1"/>
    <property type="molecule type" value="Genomic_DNA"/>
</dbReference>